<sequence length="221" mass="24459">MTKENSNSNLESSNNNVPIVVAQTSASLISNAEGVIQNPISGENDAVNNATARENRRSPCPRISPALVQPPVIVSWSPFGLPPGYTPPTDNFAPPVQFENVTNAVNDHLSFSHSEMNREYHAGSTSNNSGSMAAFQQHIDETHHDLVNLLTQQMTTILNIIIANNKTKYERLARQVEQIAQIVDYNKVQPHNQNFGMNPKNLGLNQGKYMLIPMKMRLCLI</sequence>
<comment type="caution">
    <text evidence="1">The sequence shown here is derived from an EMBL/GenBank/DDBJ whole genome shotgun (WGS) entry which is preliminary data.</text>
</comment>
<gene>
    <name evidence="1" type="ORF">Ahy_B01g056563</name>
</gene>
<dbReference type="Proteomes" id="UP000289738">
    <property type="component" value="Chromosome B01"/>
</dbReference>
<organism evidence="1 2">
    <name type="scientific">Arachis hypogaea</name>
    <name type="common">Peanut</name>
    <dbReference type="NCBI Taxonomy" id="3818"/>
    <lineage>
        <taxon>Eukaryota</taxon>
        <taxon>Viridiplantae</taxon>
        <taxon>Streptophyta</taxon>
        <taxon>Embryophyta</taxon>
        <taxon>Tracheophyta</taxon>
        <taxon>Spermatophyta</taxon>
        <taxon>Magnoliopsida</taxon>
        <taxon>eudicotyledons</taxon>
        <taxon>Gunneridae</taxon>
        <taxon>Pentapetalae</taxon>
        <taxon>rosids</taxon>
        <taxon>fabids</taxon>
        <taxon>Fabales</taxon>
        <taxon>Fabaceae</taxon>
        <taxon>Papilionoideae</taxon>
        <taxon>50 kb inversion clade</taxon>
        <taxon>dalbergioids sensu lato</taxon>
        <taxon>Dalbergieae</taxon>
        <taxon>Pterocarpus clade</taxon>
        <taxon>Arachis</taxon>
    </lineage>
</organism>
<name>A0A445AZ57_ARAHY</name>
<evidence type="ECO:0000313" key="1">
    <source>
        <dbReference type="EMBL" id="RYR31691.1"/>
    </source>
</evidence>
<proteinExistence type="predicted"/>
<protein>
    <submittedName>
        <fullName evidence="1">Uncharacterized protein</fullName>
    </submittedName>
</protein>
<keyword evidence="2" id="KW-1185">Reference proteome</keyword>
<accession>A0A445AZ57</accession>
<dbReference type="AlphaFoldDB" id="A0A445AZ57"/>
<evidence type="ECO:0000313" key="2">
    <source>
        <dbReference type="Proteomes" id="UP000289738"/>
    </source>
</evidence>
<reference evidence="1 2" key="1">
    <citation type="submission" date="2019-01" db="EMBL/GenBank/DDBJ databases">
        <title>Sequencing of cultivated peanut Arachis hypogaea provides insights into genome evolution and oil improvement.</title>
        <authorList>
            <person name="Chen X."/>
        </authorList>
    </citation>
    <scope>NUCLEOTIDE SEQUENCE [LARGE SCALE GENOMIC DNA]</scope>
    <source>
        <strain evidence="2">cv. Fuhuasheng</strain>
        <tissue evidence="1">Leaves</tissue>
    </source>
</reference>
<dbReference type="EMBL" id="SDMP01000011">
    <property type="protein sequence ID" value="RYR31691.1"/>
    <property type="molecule type" value="Genomic_DNA"/>
</dbReference>